<sequence length="254" mass="26847">MYSLIFATMVALSVANPLGDVALFPRQTSTPFCSQAFASCTEISQRRSATFYCASLLGTTIETAVATHYTIVPLTCGGASATDAAAAMAATTSFTKPHGQPTGSHPEPACLQPEQTDISSVCSCLSLPPTVTTTTAGPTSTKTGPFSISAAGGPFTLSTYSYGPTETLGPTIYGGAFGDGSSPMFGGQYRDEFYLTNHGELEDLTAMKKFIYAQPYHDLHLLYLGYYDATLDIHCTIDDTTCHLTCTTHEQSTS</sequence>
<protein>
    <submittedName>
        <fullName evidence="2">Uncharacterized protein</fullName>
    </submittedName>
</protein>
<feature type="signal peptide" evidence="1">
    <location>
        <begin position="1"/>
        <end position="15"/>
    </location>
</feature>
<dbReference type="AlphaFoldDB" id="A0A6A6PH55"/>
<name>A0A6A6PH55_9PEZI</name>
<accession>A0A6A6PH55</accession>
<feature type="chain" id="PRO_5025380427" evidence="1">
    <location>
        <begin position="16"/>
        <end position="254"/>
    </location>
</feature>
<gene>
    <name evidence="2" type="ORF">BDY17DRAFT_303683</name>
</gene>
<keyword evidence="1" id="KW-0732">Signal</keyword>
<dbReference type="Proteomes" id="UP000799767">
    <property type="component" value="Unassembled WGS sequence"/>
</dbReference>
<dbReference type="EMBL" id="MU001641">
    <property type="protein sequence ID" value="KAF2479329.1"/>
    <property type="molecule type" value="Genomic_DNA"/>
</dbReference>
<dbReference type="GeneID" id="54475617"/>
<proteinExistence type="predicted"/>
<evidence type="ECO:0000313" key="3">
    <source>
        <dbReference type="Proteomes" id="UP000799767"/>
    </source>
</evidence>
<evidence type="ECO:0000313" key="2">
    <source>
        <dbReference type="EMBL" id="KAF2479329.1"/>
    </source>
</evidence>
<keyword evidence="3" id="KW-1185">Reference proteome</keyword>
<organism evidence="2 3">
    <name type="scientific">Neohortaea acidophila</name>
    <dbReference type="NCBI Taxonomy" id="245834"/>
    <lineage>
        <taxon>Eukaryota</taxon>
        <taxon>Fungi</taxon>
        <taxon>Dikarya</taxon>
        <taxon>Ascomycota</taxon>
        <taxon>Pezizomycotina</taxon>
        <taxon>Dothideomycetes</taxon>
        <taxon>Dothideomycetidae</taxon>
        <taxon>Mycosphaerellales</taxon>
        <taxon>Teratosphaeriaceae</taxon>
        <taxon>Neohortaea</taxon>
    </lineage>
</organism>
<reference evidence="2" key="1">
    <citation type="journal article" date="2020" name="Stud. Mycol.">
        <title>101 Dothideomycetes genomes: a test case for predicting lifestyles and emergence of pathogens.</title>
        <authorList>
            <person name="Haridas S."/>
            <person name="Albert R."/>
            <person name="Binder M."/>
            <person name="Bloem J."/>
            <person name="Labutti K."/>
            <person name="Salamov A."/>
            <person name="Andreopoulos B."/>
            <person name="Baker S."/>
            <person name="Barry K."/>
            <person name="Bills G."/>
            <person name="Bluhm B."/>
            <person name="Cannon C."/>
            <person name="Castanera R."/>
            <person name="Culley D."/>
            <person name="Daum C."/>
            <person name="Ezra D."/>
            <person name="Gonzalez J."/>
            <person name="Henrissat B."/>
            <person name="Kuo A."/>
            <person name="Liang C."/>
            <person name="Lipzen A."/>
            <person name="Lutzoni F."/>
            <person name="Magnuson J."/>
            <person name="Mondo S."/>
            <person name="Nolan M."/>
            <person name="Ohm R."/>
            <person name="Pangilinan J."/>
            <person name="Park H.-J."/>
            <person name="Ramirez L."/>
            <person name="Alfaro M."/>
            <person name="Sun H."/>
            <person name="Tritt A."/>
            <person name="Yoshinaga Y."/>
            <person name="Zwiers L.-H."/>
            <person name="Turgeon B."/>
            <person name="Goodwin S."/>
            <person name="Spatafora J."/>
            <person name="Crous P."/>
            <person name="Grigoriev I."/>
        </authorList>
    </citation>
    <scope>NUCLEOTIDE SEQUENCE</scope>
    <source>
        <strain evidence="2">CBS 113389</strain>
    </source>
</reference>
<dbReference type="RefSeq" id="XP_033585899.1">
    <property type="nucleotide sequence ID" value="XM_033734615.1"/>
</dbReference>
<evidence type="ECO:0000256" key="1">
    <source>
        <dbReference type="SAM" id="SignalP"/>
    </source>
</evidence>